<dbReference type="PRINTS" id="PR00420">
    <property type="entry name" value="RNGMNOXGNASE"/>
</dbReference>
<reference evidence="5 6" key="1">
    <citation type="journal article" date="2017" name="Mol. Ecol.">
        <title>Comparative and population genomic landscape of Phellinus noxius: A hypervariable fungus causing root rot in trees.</title>
        <authorList>
            <person name="Chung C.L."/>
            <person name="Lee T.J."/>
            <person name="Akiba M."/>
            <person name="Lee H.H."/>
            <person name="Kuo T.H."/>
            <person name="Liu D."/>
            <person name="Ke H.M."/>
            <person name="Yokoi T."/>
            <person name="Roa M.B."/>
            <person name="Lu M.J."/>
            <person name="Chang Y.Y."/>
            <person name="Ann P.J."/>
            <person name="Tsai J.N."/>
            <person name="Chen C.Y."/>
            <person name="Tzean S.S."/>
            <person name="Ota Y."/>
            <person name="Hattori T."/>
            <person name="Sahashi N."/>
            <person name="Liou R.F."/>
            <person name="Kikuchi T."/>
            <person name="Tsai I.J."/>
        </authorList>
    </citation>
    <scope>NUCLEOTIDE SEQUENCE [LARGE SCALE GENOMIC DNA]</scope>
    <source>
        <strain evidence="5 6">FFPRI411160</strain>
    </source>
</reference>
<evidence type="ECO:0000259" key="4">
    <source>
        <dbReference type="Pfam" id="PF01494"/>
    </source>
</evidence>
<dbReference type="Gene3D" id="3.50.50.60">
    <property type="entry name" value="FAD/NAD(P)-binding domain"/>
    <property type="match status" value="1"/>
</dbReference>
<dbReference type="PANTHER" id="PTHR46720:SF3">
    <property type="entry name" value="FAD-BINDING DOMAIN-CONTAINING PROTEIN-RELATED"/>
    <property type="match status" value="1"/>
</dbReference>
<sequence length="417" mass="46219">MSQPRLRVAICGGGVGGLSLAVVLGKYCSDINIDLYEALPQFTEIGAGISIWKRTWVILKELGLDVGLEKLAVEPPVEGMGPGFIFRKSDTSSDGFTFHTVIVPHGSVTFHRADMLKVLTDNLPPPPMFKAHFRKRLVTYSQPETDGAVSLHFSDGTSTCADLLIGADGIKSATRASMYASMSKREENKERAQCLSSFIEASWSGTYAYRALVETQKLINKFPHHQAARSLMMYCGKNKHVVSYPISQGWEPELIALLDCVESPSKWAISHILNLPSYTDGPVALVGDSAHAMTTHLGAGAGQAIEDSFILGRLLASHHATKLSISKILQIYNEVRRPFGNRVVDTSRRSGFLYEFNDPTEGPTKREISIDFQKLSEAISKNWEIQWTELPDTLWNEAQRLLHLLIEKEGRPILSKY</sequence>
<dbReference type="InterPro" id="IPR002938">
    <property type="entry name" value="FAD-bd"/>
</dbReference>
<dbReference type="Pfam" id="PF01494">
    <property type="entry name" value="FAD_binding_3"/>
    <property type="match status" value="2"/>
</dbReference>
<dbReference type="PANTHER" id="PTHR46720">
    <property type="entry name" value="HYDROXYLASE, PUTATIVE (AFU_ORTHOLOGUE AFUA_3G01460)-RELATED"/>
    <property type="match status" value="1"/>
</dbReference>
<feature type="domain" description="FAD-binding" evidence="4">
    <location>
        <begin position="6"/>
        <end position="244"/>
    </location>
</feature>
<name>A0A286UIE9_9AGAM</name>
<dbReference type="InParanoid" id="A0A286UIE9"/>
<keyword evidence="2" id="KW-0274">FAD</keyword>
<dbReference type="InterPro" id="IPR051104">
    <property type="entry name" value="FAD_monoxygenase"/>
</dbReference>
<keyword evidence="3" id="KW-0560">Oxidoreductase</keyword>
<gene>
    <name evidence="5" type="ORF">PNOK_0431700</name>
</gene>
<dbReference type="SUPFAM" id="SSF54373">
    <property type="entry name" value="FAD-linked reductases, C-terminal domain"/>
    <property type="match status" value="1"/>
</dbReference>
<protein>
    <submittedName>
        <fullName evidence="5">FAD NAD-binding domain-containing</fullName>
    </submittedName>
</protein>
<feature type="domain" description="FAD-binding" evidence="4">
    <location>
        <begin position="276"/>
        <end position="346"/>
    </location>
</feature>
<dbReference type="AlphaFoldDB" id="A0A286UIE9"/>
<dbReference type="EMBL" id="NBII01000004">
    <property type="protein sequence ID" value="PAV19383.1"/>
    <property type="molecule type" value="Genomic_DNA"/>
</dbReference>
<accession>A0A286UIE9</accession>
<keyword evidence="1" id="KW-0285">Flavoprotein</keyword>
<dbReference type="STRING" id="2282107.A0A286UIE9"/>
<dbReference type="Proteomes" id="UP000217199">
    <property type="component" value="Unassembled WGS sequence"/>
</dbReference>
<comment type="caution">
    <text evidence="5">The sequence shown here is derived from an EMBL/GenBank/DDBJ whole genome shotgun (WGS) entry which is preliminary data.</text>
</comment>
<keyword evidence="6" id="KW-1185">Reference proteome</keyword>
<organism evidence="5 6">
    <name type="scientific">Pyrrhoderma noxium</name>
    <dbReference type="NCBI Taxonomy" id="2282107"/>
    <lineage>
        <taxon>Eukaryota</taxon>
        <taxon>Fungi</taxon>
        <taxon>Dikarya</taxon>
        <taxon>Basidiomycota</taxon>
        <taxon>Agaricomycotina</taxon>
        <taxon>Agaricomycetes</taxon>
        <taxon>Hymenochaetales</taxon>
        <taxon>Hymenochaetaceae</taxon>
        <taxon>Pyrrhoderma</taxon>
    </lineage>
</organism>
<dbReference type="OrthoDB" id="417877at2759"/>
<evidence type="ECO:0000256" key="1">
    <source>
        <dbReference type="ARBA" id="ARBA00022630"/>
    </source>
</evidence>
<dbReference type="InterPro" id="IPR036188">
    <property type="entry name" value="FAD/NAD-bd_sf"/>
</dbReference>
<dbReference type="GO" id="GO:0071949">
    <property type="term" value="F:FAD binding"/>
    <property type="evidence" value="ECO:0007669"/>
    <property type="project" value="InterPro"/>
</dbReference>
<dbReference type="SUPFAM" id="SSF51905">
    <property type="entry name" value="FAD/NAD(P)-binding domain"/>
    <property type="match status" value="1"/>
</dbReference>
<proteinExistence type="predicted"/>
<evidence type="ECO:0000256" key="2">
    <source>
        <dbReference type="ARBA" id="ARBA00022827"/>
    </source>
</evidence>
<evidence type="ECO:0000313" key="5">
    <source>
        <dbReference type="EMBL" id="PAV19383.1"/>
    </source>
</evidence>
<dbReference type="GO" id="GO:0016491">
    <property type="term" value="F:oxidoreductase activity"/>
    <property type="evidence" value="ECO:0007669"/>
    <property type="project" value="UniProtKB-KW"/>
</dbReference>
<evidence type="ECO:0000313" key="6">
    <source>
        <dbReference type="Proteomes" id="UP000217199"/>
    </source>
</evidence>
<evidence type="ECO:0000256" key="3">
    <source>
        <dbReference type="ARBA" id="ARBA00023002"/>
    </source>
</evidence>
<dbReference type="GO" id="GO:0044550">
    <property type="term" value="P:secondary metabolite biosynthetic process"/>
    <property type="evidence" value="ECO:0007669"/>
    <property type="project" value="TreeGrafter"/>
</dbReference>